<organism evidence="1 2">
    <name type="scientific">Daphnia pulex</name>
    <name type="common">Water flea</name>
    <dbReference type="NCBI Taxonomy" id="6669"/>
    <lineage>
        <taxon>Eukaryota</taxon>
        <taxon>Metazoa</taxon>
        <taxon>Ecdysozoa</taxon>
        <taxon>Arthropoda</taxon>
        <taxon>Crustacea</taxon>
        <taxon>Branchiopoda</taxon>
        <taxon>Diplostraca</taxon>
        <taxon>Cladocera</taxon>
        <taxon>Anomopoda</taxon>
        <taxon>Daphniidae</taxon>
        <taxon>Daphnia</taxon>
    </lineage>
</organism>
<name>E9I6G8_DAPPU</name>
<dbReference type="OrthoDB" id="6374712at2759"/>
<dbReference type="Proteomes" id="UP000000305">
    <property type="component" value="Unassembled WGS sequence"/>
</dbReference>
<dbReference type="AlphaFoldDB" id="E9I6G8"/>
<accession>E9I6G8</accession>
<reference evidence="1 2" key="1">
    <citation type="journal article" date="2011" name="Science">
        <title>The ecoresponsive genome of Daphnia pulex.</title>
        <authorList>
            <person name="Colbourne J.K."/>
            <person name="Pfrender M.E."/>
            <person name="Gilbert D."/>
            <person name="Thomas W.K."/>
            <person name="Tucker A."/>
            <person name="Oakley T.H."/>
            <person name="Tokishita S."/>
            <person name="Aerts A."/>
            <person name="Arnold G.J."/>
            <person name="Basu M.K."/>
            <person name="Bauer D.J."/>
            <person name="Caceres C.E."/>
            <person name="Carmel L."/>
            <person name="Casola C."/>
            <person name="Choi J.H."/>
            <person name="Detter J.C."/>
            <person name="Dong Q."/>
            <person name="Dusheyko S."/>
            <person name="Eads B.D."/>
            <person name="Frohlich T."/>
            <person name="Geiler-Samerotte K.A."/>
            <person name="Gerlach D."/>
            <person name="Hatcher P."/>
            <person name="Jogdeo S."/>
            <person name="Krijgsveld J."/>
            <person name="Kriventseva E.V."/>
            <person name="Kultz D."/>
            <person name="Laforsch C."/>
            <person name="Lindquist E."/>
            <person name="Lopez J."/>
            <person name="Manak J.R."/>
            <person name="Muller J."/>
            <person name="Pangilinan J."/>
            <person name="Patwardhan R.P."/>
            <person name="Pitluck S."/>
            <person name="Pritham E.J."/>
            <person name="Rechtsteiner A."/>
            <person name="Rho M."/>
            <person name="Rogozin I.B."/>
            <person name="Sakarya O."/>
            <person name="Salamov A."/>
            <person name="Schaack S."/>
            <person name="Shapiro H."/>
            <person name="Shiga Y."/>
            <person name="Skalitzky C."/>
            <person name="Smith Z."/>
            <person name="Souvorov A."/>
            <person name="Sung W."/>
            <person name="Tang Z."/>
            <person name="Tsuchiya D."/>
            <person name="Tu H."/>
            <person name="Vos H."/>
            <person name="Wang M."/>
            <person name="Wolf Y.I."/>
            <person name="Yamagata H."/>
            <person name="Yamada T."/>
            <person name="Ye Y."/>
            <person name="Shaw J.R."/>
            <person name="Andrews J."/>
            <person name="Crease T.J."/>
            <person name="Tang H."/>
            <person name="Lucas S.M."/>
            <person name="Robertson H.M."/>
            <person name="Bork P."/>
            <person name="Koonin E.V."/>
            <person name="Zdobnov E.M."/>
            <person name="Grigoriev I.V."/>
            <person name="Lynch M."/>
            <person name="Boore J.L."/>
        </authorList>
    </citation>
    <scope>NUCLEOTIDE SEQUENCE [LARGE SCALE GENOMIC DNA]</scope>
</reference>
<keyword evidence="2" id="KW-1185">Reference proteome</keyword>
<feature type="non-terminal residue" evidence="1">
    <location>
        <position position="1"/>
    </location>
</feature>
<sequence length="122" mass="13940">KPKLGFLVAKDVSNSFQWKMNPRGRDNRPRMAGLFNLLAVFEVAGSIFAQKKGEKLNEGRIQQLVRDARKTHAREFRATSRDNEQDEVVIDAPTGPHIQDNDGITLKQHIDRLQILMNNFTL</sequence>
<evidence type="ECO:0000313" key="1">
    <source>
        <dbReference type="EMBL" id="EFX60412.1"/>
    </source>
</evidence>
<proteinExistence type="predicted"/>
<dbReference type="EMBL" id="GL736447">
    <property type="protein sequence ID" value="EFX60412.1"/>
    <property type="molecule type" value="Genomic_DNA"/>
</dbReference>
<dbReference type="InParanoid" id="E9I6G8"/>
<evidence type="ECO:0000313" key="2">
    <source>
        <dbReference type="Proteomes" id="UP000000305"/>
    </source>
</evidence>
<dbReference type="PhylomeDB" id="E9I6G8"/>
<gene>
    <name evidence="1" type="ORF">DAPPUDRAFT_124270</name>
</gene>
<dbReference type="HOGENOM" id="CLU_2032357_0_0_1"/>
<dbReference type="KEGG" id="dpx:DAPPUDRAFT_124270"/>
<protein>
    <submittedName>
        <fullName evidence="1">Uncharacterized protein</fullName>
    </submittedName>
</protein>